<comment type="caution">
    <text evidence="2">The sequence shown here is derived from an EMBL/GenBank/DDBJ whole genome shotgun (WGS) entry which is preliminary data.</text>
</comment>
<dbReference type="Proteomes" id="UP000315901">
    <property type="component" value="Unassembled WGS sequence"/>
</dbReference>
<feature type="signal peptide" evidence="1">
    <location>
        <begin position="1"/>
        <end position="22"/>
    </location>
</feature>
<gene>
    <name evidence="2" type="ORF">FJM67_07105</name>
</gene>
<evidence type="ECO:0000313" key="2">
    <source>
        <dbReference type="EMBL" id="TPE53414.1"/>
    </source>
</evidence>
<accession>A0A501WYQ3</accession>
<organism evidence="2 3">
    <name type="scientific">Maribrevibacterium harenarium</name>
    <dbReference type="NCBI Taxonomy" id="2589817"/>
    <lineage>
        <taxon>Bacteria</taxon>
        <taxon>Pseudomonadati</taxon>
        <taxon>Pseudomonadota</taxon>
        <taxon>Gammaproteobacteria</taxon>
        <taxon>Oceanospirillales</taxon>
        <taxon>Oceanospirillaceae</taxon>
        <taxon>Maribrevibacterium</taxon>
    </lineage>
</organism>
<dbReference type="RefSeq" id="WP_140588089.1">
    <property type="nucleotide sequence ID" value="NZ_VFRR01000010.1"/>
</dbReference>
<dbReference type="AlphaFoldDB" id="A0A501WYQ3"/>
<name>A0A501WYQ3_9GAMM</name>
<feature type="chain" id="PRO_5021258287" description="Outer membrane protein beta-barrel domain-containing protein" evidence="1">
    <location>
        <begin position="23"/>
        <end position="205"/>
    </location>
</feature>
<evidence type="ECO:0000256" key="1">
    <source>
        <dbReference type="SAM" id="SignalP"/>
    </source>
</evidence>
<keyword evidence="3" id="KW-1185">Reference proteome</keyword>
<keyword evidence="1" id="KW-0732">Signal</keyword>
<dbReference type="EMBL" id="VFRR01000010">
    <property type="protein sequence ID" value="TPE53414.1"/>
    <property type="molecule type" value="Genomic_DNA"/>
</dbReference>
<evidence type="ECO:0000313" key="3">
    <source>
        <dbReference type="Proteomes" id="UP000315901"/>
    </source>
</evidence>
<proteinExistence type="predicted"/>
<dbReference type="OrthoDB" id="6104042at2"/>
<protein>
    <recommendedName>
        <fullName evidence="4">Outer membrane protein beta-barrel domain-containing protein</fullName>
    </recommendedName>
</protein>
<sequence>MNKFNPFIMPLFFTVAVAQAYAEEAVEIAPTPATVTESVGTNLHAQIGGGYHGRFVSETHDDYAVNFNSPVFSARLIPAKNFALETNYYNFGGGRYTKGSESGPSVFDNSGLEVNFLLGSSLVDEGFFAYVGVGYFSETWESMTSGNQYGASGIQAPIGIGYNFGHFSIDAQAAYRNPAAYQGDVFSTTSDPEAYTMQLRLFANM</sequence>
<evidence type="ECO:0008006" key="4">
    <source>
        <dbReference type="Google" id="ProtNLM"/>
    </source>
</evidence>
<reference evidence="2 3" key="1">
    <citation type="submission" date="2019-06" db="EMBL/GenBank/DDBJ databases">
        <title>A novel bacterium of genus Marinomonas, isolated from coastal sand.</title>
        <authorList>
            <person name="Huang H."/>
            <person name="Mo K."/>
            <person name="Hu Y."/>
        </authorList>
    </citation>
    <scope>NUCLEOTIDE SEQUENCE [LARGE SCALE GENOMIC DNA]</scope>
    <source>
        <strain evidence="2 3">HB171799</strain>
    </source>
</reference>